<reference evidence="2" key="1">
    <citation type="journal article" date="2021" name="Proc. Natl. Acad. Sci. U.S.A.">
        <title>A Catalog of Tens of Thousands of Viruses from Human Metagenomes Reveals Hidden Associations with Chronic Diseases.</title>
        <authorList>
            <person name="Tisza M.J."/>
            <person name="Buck C.B."/>
        </authorList>
    </citation>
    <scope>NUCLEOTIDE SEQUENCE</scope>
    <source>
        <strain evidence="2">CtyMK1</strain>
    </source>
</reference>
<proteinExistence type="predicted"/>
<sequence length="89" mass="9671">MDRKECLEEAGKAVLTDRENTYGAPEDNFKVIACLWGDYLGIGISPENVAHMMILLKIARTASGKYNPDNYIDIAGYAACAAEIGADNE</sequence>
<feature type="domain" description="DUF6378" evidence="1">
    <location>
        <begin position="5"/>
        <end position="84"/>
    </location>
</feature>
<evidence type="ECO:0000259" key="1">
    <source>
        <dbReference type="Pfam" id="PF19905"/>
    </source>
</evidence>
<protein>
    <recommendedName>
        <fullName evidence="1">DUF6378 domain-containing protein</fullName>
    </recommendedName>
</protein>
<organism evidence="2">
    <name type="scientific">virus sp. ctyMK1</name>
    <dbReference type="NCBI Taxonomy" id="2828002"/>
    <lineage>
        <taxon>Viruses</taxon>
    </lineage>
</organism>
<evidence type="ECO:0000313" key="2">
    <source>
        <dbReference type="EMBL" id="DAE29756.1"/>
    </source>
</evidence>
<dbReference type="Pfam" id="PF19905">
    <property type="entry name" value="DUF6378"/>
    <property type="match status" value="1"/>
</dbReference>
<name>A0A8S5RFJ1_9VIRU</name>
<dbReference type="InterPro" id="IPR045958">
    <property type="entry name" value="DUF6378"/>
</dbReference>
<accession>A0A8S5RFJ1</accession>
<dbReference type="EMBL" id="BK059098">
    <property type="protein sequence ID" value="DAE29756.1"/>
    <property type="molecule type" value="Genomic_DNA"/>
</dbReference>